<proteinExistence type="predicted"/>
<evidence type="ECO:0000259" key="1">
    <source>
        <dbReference type="Pfam" id="PF00334"/>
    </source>
</evidence>
<accession>A0ABX8RXV7</accession>
<dbReference type="EMBL" id="CP078145">
    <property type="protein sequence ID" value="QXN94510.1"/>
    <property type="molecule type" value="Genomic_DNA"/>
</dbReference>
<evidence type="ECO:0000313" key="3">
    <source>
        <dbReference type="Proteomes" id="UP000694257"/>
    </source>
</evidence>
<keyword evidence="2" id="KW-0808">Transferase</keyword>
<keyword evidence="2" id="KW-0418">Kinase</keyword>
<name>A0ABX8RXV7_NOCIO</name>
<dbReference type="InterPro" id="IPR034907">
    <property type="entry name" value="NDK-like_dom"/>
</dbReference>
<evidence type="ECO:0000313" key="2">
    <source>
        <dbReference type="EMBL" id="QXN94510.1"/>
    </source>
</evidence>
<dbReference type="GO" id="GO:0016301">
    <property type="term" value="F:kinase activity"/>
    <property type="evidence" value="ECO:0007669"/>
    <property type="project" value="UniProtKB-KW"/>
</dbReference>
<sequence length="305" mass="33530">MTLALDAPLSADTDKLRRYVEEDLYFSESFEQLSALVEDPVAFAHQHAILLCKPDAVIGRRLQPCLQWLAANDFRIVAARCGRPDRHLARALWTQPWRHASRERRILADLLCGLADALVLVLTPGTDTVAATAALTAAKGPADPRARTPGQLRETLGDFGYLLNLVHTPDDSADLIRELAIYFDELTRTHVITEALTGRDRSAEAEALIGELYDRTPARSLHFDDAADALEHWARQRIKQADNGFADAVRVAWDAAGNDRSARLAAVLRLAYQHDETPDPWDSIVVGSAVLPMVRTASARGVGVS</sequence>
<dbReference type="RefSeq" id="WP_218477083.1">
    <property type="nucleotide sequence ID" value="NZ_BAABJN010000015.1"/>
</dbReference>
<feature type="domain" description="Nucleoside diphosphate kinase-like" evidence="1">
    <location>
        <begin position="47"/>
        <end position="185"/>
    </location>
</feature>
<dbReference type="Pfam" id="PF00334">
    <property type="entry name" value="NDK"/>
    <property type="match status" value="1"/>
</dbReference>
<dbReference type="Proteomes" id="UP000694257">
    <property type="component" value="Chromosome"/>
</dbReference>
<reference evidence="2 3" key="1">
    <citation type="submission" date="2021-07" db="EMBL/GenBank/DDBJ databases">
        <title>Whole Genome Sequence of Nocardia Iowensis.</title>
        <authorList>
            <person name="Lamm A."/>
            <person name="Collins-Fairclough A.M."/>
            <person name="Bunk B."/>
            <person name="Sproer C."/>
        </authorList>
    </citation>
    <scope>NUCLEOTIDE SEQUENCE [LARGE SCALE GENOMIC DNA]</scope>
    <source>
        <strain evidence="2 3">NRRL 5646</strain>
    </source>
</reference>
<keyword evidence="3" id="KW-1185">Reference proteome</keyword>
<protein>
    <submittedName>
        <fullName evidence="2">Nucleoside-diphosphate kinase</fullName>
    </submittedName>
</protein>
<organism evidence="2 3">
    <name type="scientific">Nocardia iowensis</name>
    <dbReference type="NCBI Taxonomy" id="204891"/>
    <lineage>
        <taxon>Bacteria</taxon>
        <taxon>Bacillati</taxon>
        <taxon>Actinomycetota</taxon>
        <taxon>Actinomycetes</taxon>
        <taxon>Mycobacteriales</taxon>
        <taxon>Nocardiaceae</taxon>
        <taxon>Nocardia</taxon>
    </lineage>
</organism>
<gene>
    <name evidence="2" type="ORF">KV110_16525</name>
</gene>